<evidence type="ECO:0000256" key="18">
    <source>
        <dbReference type="ARBA" id="ARBA00022984"/>
    </source>
</evidence>
<organism evidence="33 34">
    <name type="scientific">Legionella massiliensis</name>
    <dbReference type="NCBI Taxonomy" id="1034943"/>
    <lineage>
        <taxon>Bacteria</taxon>
        <taxon>Pseudomonadati</taxon>
        <taxon>Pseudomonadota</taxon>
        <taxon>Gammaproteobacteria</taxon>
        <taxon>Legionellales</taxon>
        <taxon>Legionellaceae</taxon>
        <taxon>Legionella</taxon>
    </lineage>
</organism>
<evidence type="ECO:0000256" key="24">
    <source>
        <dbReference type="ARBA" id="ARBA00034000"/>
    </source>
</evidence>
<feature type="region of interest" description="Disordered" evidence="28">
    <location>
        <begin position="765"/>
        <end position="808"/>
    </location>
</feature>
<evidence type="ECO:0000256" key="16">
    <source>
        <dbReference type="ARBA" id="ARBA00022960"/>
    </source>
</evidence>
<keyword evidence="9" id="KW-0997">Cell inner membrane</keyword>
<evidence type="ECO:0000256" key="7">
    <source>
        <dbReference type="ARBA" id="ARBA00018638"/>
    </source>
</evidence>
<evidence type="ECO:0000256" key="5">
    <source>
        <dbReference type="ARBA" id="ARBA00007739"/>
    </source>
</evidence>
<evidence type="ECO:0000256" key="23">
    <source>
        <dbReference type="ARBA" id="ARBA00023316"/>
    </source>
</evidence>
<comment type="similarity">
    <text evidence="4">In the C-terminal section; belongs to the transpeptidase family.</text>
</comment>
<feature type="domain" description="Glycosyl transferase family 51" evidence="31">
    <location>
        <begin position="61"/>
        <end position="233"/>
    </location>
</feature>
<keyword evidence="10" id="KW-0121">Carboxypeptidase</keyword>
<sequence length="808" mass="89882">MTKPAYFWRKGFWALISLFFLFLVCVSFLYLYLESQLPSVESLKTVHLQVPLRIYTQEGLLIQEYGEKRRIPLTYDQIPPMLVHALLATEDQRFFEHPGVDIMGLGRAAVHMLQTRTKSEGGSTITMQVARNFFLTRKKTFLRKFNEILLAIKIDRELSKEKILELYLNKIYLGNRAYGVGAAAMVYYGKNLKDLNLAELAMIAGLPQAPSTQNPITNPKAAEKRRNHVLERLLEEKFITEQEYQEAINQPITAKYHGANIKVNAPYVAEMIRQSLYEHFGSKAYTKGYKVYTTIKGPLQTAANDVVTSNLIAYDRRHGYRGPVANIGKIDTQAPEALQKALAQYPVINGLEPAVIETVGEKDASAVTNSGLKITIPWEGLSWARPALKNGWMGKAPRKASQVVTVGDVVYIRNQKDIWQLTQIPQVEAALVALNPNNGALEALVGGFNFQKSKFNRATQSERQPGSSFKPFIYAAALNKGYTLATLVNDAPIVVDDPSQAGLWRPHNDNLTFNGPTRLKEALVRSRNLVSIRVLDDIGFDYAIDFISRFGFRKASLPKALSLALGSLSVSPMDLTTAYAVFANGGYKIEPYLIDHITDNDGKTLLQAKPVVVCKNCDPTKVDPATQAPRVIPADVAFLMNSALKDVIQHGTAHAAKVLNRQDIAGKTGTTNDQVDAWFAGFNSDLVVTTWIGFDTPQSLHEYAANLALPLWIDFMKIALSNTSEQELTPPKNVVAVRIDPSSGLLARNNQSNAIVEFFREQDIPSAEDSSSSSSPYDNRYESPYQNQRVENAENQAMAAPQDQENLF</sequence>
<evidence type="ECO:0000256" key="8">
    <source>
        <dbReference type="ARBA" id="ARBA00022475"/>
    </source>
</evidence>
<evidence type="ECO:0000256" key="28">
    <source>
        <dbReference type="SAM" id="MobiDB-lite"/>
    </source>
</evidence>
<keyword evidence="8" id="KW-1003">Cell membrane</keyword>
<dbReference type="SUPFAM" id="SSF56601">
    <property type="entry name" value="beta-lactamase/transpeptidase-like"/>
    <property type="match status" value="1"/>
</dbReference>
<evidence type="ECO:0000256" key="11">
    <source>
        <dbReference type="ARBA" id="ARBA00022670"/>
    </source>
</evidence>
<keyword evidence="15" id="KW-0378">Hydrolase</keyword>
<dbReference type="InterPro" id="IPR001460">
    <property type="entry name" value="PCN-bd_Tpept"/>
</dbReference>
<dbReference type="EC" id="2.4.99.28" evidence="25"/>
<comment type="similarity">
    <text evidence="5">In the N-terminal section; belongs to the glycosyltransferase 51 family.</text>
</comment>
<evidence type="ECO:0000256" key="21">
    <source>
        <dbReference type="ARBA" id="ARBA00023251"/>
    </source>
</evidence>
<evidence type="ECO:0000256" key="17">
    <source>
        <dbReference type="ARBA" id="ARBA00022968"/>
    </source>
</evidence>
<keyword evidence="23" id="KW-0961">Cell wall biogenesis/degradation</keyword>
<dbReference type="GO" id="GO:0009002">
    <property type="term" value="F:serine-type D-Ala-D-Ala carboxypeptidase activity"/>
    <property type="evidence" value="ECO:0007669"/>
    <property type="project" value="UniProtKB-EC"/>
</dbReference>
<dbReference type="Pfam" id="PF00912">
    <property type="entry name" value="Transgly"/>
    <property type="match status" value="1"/>
</dbReference>
<dbReference type="Pfam" id="PF00905">
    <property type="entry name" value="Transpeptidase"/>
    <property type="match status" value="1"/>
</dbReference>
<dbReference type="GO" id="GO:0030288">
    <property type="term" value="C:outer membrane-bounded periplasmic space"/>
    <property type="evidence" value="ECO:0007669"/>
    <property type="project" value="TreeGrafter"/>
</dbReference>
<feature type="domain" description="Penicillin-binding protein transpeptidase" evidence="30">
    <location>
        <begin position="430"/>
        <end position="684"/>
    </location>
</feature>
<dbReference type="UniPathway" id="UPA00219"/>
<keyword evidence="22" id="KW-0511">Multifunctional enzyme</keyword>
<evidence type="ECO:0000256" key="6">
    <source>
        <dbReference type="ARBA" id="ARBA00012448"/>
    </source>
</evidence>
<keyword evidence="18" id="KW-0573">Peptidoglycan synthesis</keyword>
<dbReference type="GO" id="GO:0046677">
    <property type="term" value="P:response to antibiotic"/>
    <property type="evidence" value="ECO:0007669"/>
    <property type="project" value="UniProtKB-KW"/>
</dbReference>
<comment type="function">
    <text evidence="1">Cell wall formation. Synthesis of cross-linked peptidoglycan from the lipid intermediates. The enzyme has a penicillin-insensitive transglycosylase N-terminal domain (formation of linear glycan strands) and a penicillin-sensitive transpeptidase C-terminal domain (cross-linking of the peptide subunits).</text>
</comment>
<keyword evidence="14 29" id="KW-0812">Transmembrane</keyword>
<dbReference type="InterPro" id="IPR050396">
    <property type="entry name" value="Glycosyltr_51/Transpeptidase"/>
</dbReference>
<keyword evidence="16" id="KW-0133">Cell shape</keyword>
<evidence type="ECO:0000256" key="4">
    <source>
        <dbReference type="ARBA" id="ARBA00007090"/>
    </source>
</evidence>
<comment type="pathway">
    <text evidence="27">Glycan biosynthesis.</text>
</comment>
<keyword evidence="12" id="KW-0328">Glycosyltransferase</keyword>
<dbReference type="GO" id="GO:0008955">
    <property type="term" value="F:peptidoglycan glycosyltransferase activity"/>
    <property type="evidence" value="ECO:0007669"/>
    <property type="project" value="UniProtKB-EC"/>
</dbReference>
<proteinExistence type="inferred from homology"/>
<dbReference type="GO" id="GO:0008360">
    <property type="term" value="P:regulation of cell shape"/>
    <property type="evidence" value="ECO:0007669"/>
    <property type="project" value="UniProtKB-KW"/>
</dbReference>
<comment type="pathway">
    <text evidence="3">Cell wall biogenesis; peptidoglycan biosynthesis.</text>
</comment>
<dbReference type="AlphaFoldDB" id="A0A078L054"/>
<evidence type="ECO:0000256" key="9">
    <source>
        <dbReference type="ARBA" id="ARBA00022519"/>
    </source>
</evidence>
<comment type="catalytic activity">
    <reaction evidence="26">
        <text>[GlcNAc-(1-&gt;4)-Mur2Ac(oyl-L-Ala-gamma-D-Glu-L-Lys-D-Ala-D-Ala)](n)-di-trans,octa-cis-undecaprenyl diphosphate + beta-D-GlcNAc-(1-&gt;4)-Mur2Ac(oyl-L-Ala-gamma-D-Glu-L-Lys-D-Ala-D-Ala)-di-trans,octa-cis-undecaprenyl diphosphate = [GlcNAc-(1-&gt;4)-Mur2Ac(oyl-L-Ala-gamma-D-Glu-L-Lys-D-Ala-D-Ala)](n+1)-di-trans,octa-cis-undecaprenyl diphosphate + di-trans,octa-cis-undecaprenyl diphosphate + H(+)</text>
        <dbReference type="Rhea" id="RHEA:23708"/>
        <dbReference type="Rhea" id="RHEA-COMP:9602"/>
        <dbReference type="Rhea" id="RHEA-COMP:9603"/>
        <dbReference type="ChEBI" id="CHEBI:15378"/>
        <dbReference type="ChEBI" id="CHEBI:58405"/>
        <dbReference type="ChEBI" id="CHEBI:60033"/>
        <dbReference type="ChEBI" id="CHEBI:78435"/>
        <dbReference type="EC" id="2.4.99.28"/>
    </reaction>
</comment>
<evidence type="ECO:0000256" key="12">
    <source>
        <dbReference type="ARBA" id="ARBA00022676"/>
    </source>
</evidence>
<evidence type="ECO:0000256" key="27">
    <source>
        <dbReference type="ARBA" id="ARBA00060592"/>
    </source>
</evidence>
<dbReference type="InterPro" id="IPR012338">
    <property type="entry name" value="Beta-lactam/transpept-like"/>
</dbReference>
<evidence type="ECO:0000256" key="10">
    <source>
        <dbReference type="ARBA" id="ARBA00022645"/>
    </source>
</evidence>
<reference evidence="33 34" key="1">
    <citation type="submission" date="2014-06" db="EMBL/GenBank/DDBJ databases">
        <authorList>
            <person name="Urmite Genomes Urmite Genomes"/>
        </authorList>
    </citation>
    <scope>NUCLEOTIDE SEQUENCE [LARGE SCALE GENOMIC DNA]</scope>
</reference>
<name>A0A078L054_9GAMM</name>
<dbReference type="FunFam" id="1.10.3810.10:FF:000003">
    <property type="entry name" value="Penicillin-binding protein 1a"/>
    <property type="match status" value="1"/>
</dbReference>
<feature type="transmembrane region" description="Helical" evidence="29">
    <location>
        <begin position="12"/>
        <end position="33"/>
    </location>
</feature>
<keyword evidence="13" id="KW-0808">Transferase</keyword>
<dbReference type="RefSeq" id="WP_081935162.1">
    <property type="nucleotide sequence ID" value="NZ_CCVW01000003.1"/>
</dbReference>
<dbReference type="Pfam" id="PF17092">
    <property type="entry name" value="PCB_OB"/>
    <property type="match status" value="1"/>
</dbReference>
<dbReference type="NCBIfam" id="TIGR02074">
    <property type="entry name" value="PBP_1a_fam"/>
    <property type="match status" value="1"/>
</dbReference>
<evidence type="ECO:0000256" key="14">
    <source>
        <dbReference type="ARBA" id="ARBA00022692"/>
    </source>
</evidence>
<evidence type="ECO:0000256" key="20">
    <source>
        <dbReference type="ARBA" id="ARBA00023136"/>
    </source>
</evidence>
<dbReference type="Gene3D" id="3.40.710.10">
    <property type="entry name" value="DD-peptidase/beta-lactamase superfamily"/>
    <property type="match status" value="2"/>
</dbReference>
<evidence type="ECO:0000256" key="19">
    <source>
        <dbReference type="ARBA" id="ARBA00022989"/>
    </source>
</evidence>
<keyword evidence="34" id="KW-1185">Reference proteome</keyword>
<evidence type="ECO:0000256" key="13">
    <source>
        <dbReference type="ARBA" id="ARBA00022679"/>
    </source>
</evidence>
<dbReference type="EMBL" id="CCSB01000003">
    <property type="protein sequence ID" value="CDZ78647.1"/>
    <property type="molecule type" value="Genomic_DNA"/>
</dbReference>
<evidence type="ECO:0000256" key="3">
    <source>
        <dbReference type="ARBA" id="ARBA00004752"/>
    </source>
</evidence>
<evidence type="ECO:0000259" key="32">
    <source>
        <dbReference type="Pfam" id="PF17092"/>
    </source>
</evidence>
<dbReference type="PANTHER" id="PTHR32282">
    <property type="entry name" value="BINDING PROTEIN TRANSPEPTIDASE, PUTATIVE-RELATED"/>
    <property type="match status" value="1"/>
</dbReference>
<comment type="catalytic activity">
    <reaction evidence="24">
        <text>Preferential cleavage: (Ac)2-L-Lys-D-Ala-|-D-Ala. Also transpeptidation of peptidyl-alanyl moieties that are N-acyl substituents of D-alanine.</text>
        <dbReference type="EC" id="3.4.16.4"/>
    </reaction>
</comment>
<evidence type="ECO:0000256" key="1">
    <source>
        <dbReference type="ARBA" id="ARBA00002624"/>
    </source>
</evidence>
<dbReference type="InterPro" id="IPR036950">
    <property type="entry name" value="PBP_transglycosylase"/>
</dbReference>
<evidence type="ECO:0000313" key="33">
    <source>
        <dbReference type="EMBL" id="CDZ78647.1"/>
    </source>
</evidence>
<evidence type="ECO:0000256" key="29">
    <source>
        <dbReference type="SAM" id="Phobius"/>
    </source>
</evidence>
<dbReference type="GO" id="GO:0005886">
    <property type="term" value="C:plasma membrane"/>
    <property type="evidence" value="ECO:0007669"/>
    <property type="project" value="UniProtKB-SubCell"/>
</dbReference>
<keyword evidence="20 29" id="KW-0472">Membrane</keyword>
<dbReference type="GO" id="GO:0008658">
    <property type="term" value="F:penicillin binding"/>
    <property type="evidence" value="ECO:0007669"/>
    <property type="project" value="InterPro"/>
</dbReference>
<evidence type="ECO:0000256" key="2">
    <source>
        <dbReference type="ARBA" id="ARBA00004249"/>
    </source>
</evidence>
<dbReference type="InterPro" id="IPR023346">
    <property type="entry name" value="Lysozyme-like_dom_sf"/>
</dbReference>
<dbReference type="Gene3D" id="1.10.3810.10">
    <property type="entry name" value="Biosynthetic peptidoglycan transglycosylase-like"/>
    <property type="match status" value="1"/>
</dbReference>
<dbReference type="eggNOG" id="COG5009">
    <property type="taxonomic scope" value="Bacteria"/>
</dbReference>
<dbReference type="STRING" id="1034943.BN59_02959"/>
<comment type="subcellular location">
    <subcellularLocation>
        <location evidence="2">Cell inner membrane</location>
        <topology evidence="2">Single-pass type II membrane protein</topology>
    </subcellularLocation>
</comment>
<gene>
    <name evidence="33" type="primary">mrcA</name>
    <name evidence="33" type="ORF">BN59_02959</name>
</gene>
<dbReference type="SUPFAM" id="SSF53955">
    <property type="entry name" value="Lysozyme-like"/>
    <property type="match status" value="1"/>
</dbReference>
<evidence type="ECO:0000256" key="25">
    <source>
        <dbReference type="ARBA" id="ARBA00044770"/>
    </source>
</evidence>
<evidence type="ECO:0000256" key="15">
    <source>
        <dbReference type="ARBA" id="ARBA00022801"/>
    </source>
</evidence>
<protein>
    <recommendedName>
        <fullName evidence="7">Penicillin-binding protein 1A</fullName>
        <ecNumber evidence="25">2.4.99.28</ecNumber>
        <ecNumber evidence="6">3.4.16.4</ecNumber>
    </recommendedName>
</protein>
<accession>A0A078L054</accession>
<dbReference type="InterPro" id="IPR001264">
    <property type="entry name" value="Glyco_trans_51"/>
</dbReference>
<keyword evidence="17" id="KW-0735">Signal-anchor</keyword>
<dbReference type="EC" id="3.4.16.4" evidence="6"/>
<evidence type="ECO:0000313" key="34">
    <source>
        <dbReference type="Proteomes" id="UP000044071"/>
    </source>
</evidence>
<dbReference type="PANTHER" id="PTHR32282:SF27">
    <property type="entry name" value="PENICILLIN-BINDING PROTEIN 1A"/>
    <property type="match status" value="1"/>
</dbReference>
<feature type="domain" description="Penicillin-binding protein OB-like" evidence="32">
    <location>
        <begin position="320"/>
        <end position="427"/>
    </location>
</feature>
<dbReference type="InterPro" id="IPR031376">
    <property type="entry name" value="PCB_OB"/>
</dbReference>
<evidence type="ECO:0000259" key="30">
    <source>
        <dbReference type="Pfam" id="PF00905"/>
    </source>
</evidence>
<dbReference type="GO" id="GO:0006508">
    <property type="term" value="P:proteolysis"/>
    <property type="evidence" value="ECO:0007669"/>
    <property type="project" value="UniProtKB-KW"/>
</dbReference>
<evidence type="ECO:0000256" key="26">
    <source>
        <dbReference type="ARBA" id="ARBA00049902"/>
    </source>
</evidence>
<keyword evidence="19 29" id="KW-1133">Transmembrane helix</keyword>
<evidence type="ECO:0000259" key="31">
    <source>
        <dbReference type="Pfam" id="PF00912"/>
    </source>
</evidence>
<evidence type="ECO:0000256" key="22">
    <source>
        <dbReference type="ARBA" id="ARBA00023268"/>
    </source>
</evidence>
<keyword evidence="21" id="KW-0046">Antibiotic resistance</keyword>
<dbReference type="Proteomes" id="UP000044071">
    <property type="component" value="Unassembled WGS sequence"/>
</dbReference>
<dbReference type="GO" id="GO:0009252">
    <property type="term" value="P:peptidoglycan biosynthetic process"/>
    <property type="evidence" value="ECO:0007669"/>
    <property type="project" value="UniProtKB-UniPathway"/>
</dbReference>
<feature type="compositionally biased region" description="Polar residues" evidence="28">
    <location>
        <begin position="784"/>
        <end position="795"/>
    </location>
</feature>
<dbReference type="GO" id="GO:0071555">
    <property type="term" value="P:cell wall organization"/>
    <property type="evidence" value="ECO:0007669"/>
    <property type="project" value="UniProtKB-KW"/>
</dbReference>
<keyword evidence="11" id="KW-0645">Protease</keyword>
<dbReference type="OrthoDB" id="9766909at2"/>